<accession>A0AAJ2H6T7</accession>
<comment type="caution">
    <text evidence="4">The sequence shown here is derived from an EMBL/GenBank/DDBJ whole genome shotgun (WGS) entry which is preliminary data.</text>
</comment>
<dbReference type="AlphaFoldDB" id="A0AAJ2H6T7"/>
<dbReference type="EMBL" id="JAVLSF010001256">
    <property type="protein sequence ID" value="MDR9778826.1"/>
    <property type="molecule type" value="Genomic_DNA"/>
</dbReference>
<feature type="non-terminal residue" evidence="4">
    <location>
        <position position="112"/>
    </location>
</feature>
<dbReference type="PANTHER" id="PTHR21000">
    <property type="entry name" value="DIHYDROXY-ACID DEHYDRATASE DAD"/>
    <property type="match status" value="1"/>
</dbReference>
<feature type="domain" description="Dihydroxy-acid/6-phosphogluconate dehydratase N-terminal" evidence="3">
    <location>
        <begin position="2"/>
        <end position="106"/>
    </location>
</feature>
<evidence type="ECO:0000259" key="3">
    <source>
        <dbReference type="Pfam" id="PF00920"/>
    </source>
</evidence>
<dbReference type="GO" id="GO:0004160">
    <property type="term" value="F:dihydroxy-acid dehydratase activity"/>
    <property type="evidence" value="ECO:0007669"/>
    <property type="project" value="UniProtKB-EC"/>
</dbReference>
<dbReference type="EC" id="4.2.1.9" evidence="4"/>
<sequence length="112" mass="11874">MKPRDIMTKAAFENAIKVIIALGGSTNAVIHLIGMARTVDVDLGLDDFVRVGSVTPLLADVRPSGKYMMSELVAIGGIQPLMKRMLDAGMLDGTCLTVTGKTLAENLADVQD</sequence>
<gene>
    <name evidence="4" type="ORF">RJJ65_40480</name>
</gene>
<dbReference type="SUPFAM" id="SSF143975">
    <property type="entry name" value="IlvD/EDD N-terminal domain-like"/>
    <property type="match status" value="1"/>
</dbReference>
<organism evidence="4 5">
    <name type="scientific">Rhizobium hidalgonense</name>
    <dbReference type="NCBI Taxonomy" id="1538159"/>
    <lineage>
        <taxon>Bacteria</taxon>
        <taxon>Pseudomonadati</taxon>
        <taxon>Pseudomonadota</taxon>
        <taxon>Alphaproteobacteria</taxon>
        <taxon>Hyphomicrobiales</taxon>
        <taxon>Rhizobiaceae</taxon>
        <taxon>Rhizobium/Agrobacterium group</taxon>
        <taxon>Rhizobium</taxon>
    </lineage>
</organism>
<dbReference type="InterPro" id="IPR037237">
    <property type="entry name" value="IlvD/EDD_N"/>
</dbReference>
<dbReference type="RefSeq" id="WP_310866799.1">
    <property type="nucleotide sequence ID" value="NZ_JAVLSF010001256.1"/>
</dbReference>
<dbReference type="InterPro" id="IPR050165">
    <property type="entry name" value="DHAD_IlvD/Edd"/>
</dbReference>
<evidence type="ECO:0000256" key="2">
    <source>
        <dbReference type="ARBA" id="ARBA00023239"/>
    </source>
</evidence>
<evidence type="ECO:0000313" key="5">
    <source>
        <dbReference type="Proteomes" id="UP001268610"/>
    </source>
</evidence>
<reference evidence="4" key="1">
    <citation type="submission" date="2023-04" db="EMBL/GenBank/DDBJ databases">
        <title>Genomic characterization of faba bean (Vicia faba) microsymbionts in Mexican soils.</title>
        <authorList>
            <person name="Rivera Orduna F.N."/>
            <person name="Guevara-Luna J."/>
            <person name="Yan J."/>
            <person name="Arroyo-Herrera I."/>
            <person name="Li Y."/>
            <person name="Vasquez-Murrieta M.S."/>
            <person name="Wang E.T."/>
        </authorList>
    </citation>
    <scope>NUCLEOTIDE SEQUENCE</scope>
    <source>
        <strain evidence="4">CH26</strain>
    </source>
</reference>
<keyword evidence="2 4" id="KW-0456">Lyase</keyword>
<dbReference type="PANTHER" id="PTHR21000:SF5">
    <property type="entry name" value="DIHYDROXY-ACID DEHYDRATASE, MITOCHONDRIAL"/>
    <property type="match status" value="1"/>
</dbReference>
<dbReference type="Pfam" id="PF00920">
    <property type="entry name" value="ILVD_EDD_N"/>
    <property type="match status" value="1"/>
</dbReference>
<name>A0AAJ2H6T7_9HYPH</name>
<dbReference type="GO" id="GO:0009082">
    <property type="term" value="P:branched-chain amino acid biosynthetic process"/>
    <property type="evidence" value="ECO:0007669"/>
    <property type="project" value="TreeGrafter"/>
</dbReference>
<protein>
    <submittedName>
        <fullName evidence="4">Dihydroxy-acid dehydratase</fullName>
        <ecNumber evidence="4">4.2.1.9</ecNumber>
    </submittedName>
</protein>
<dbReference type="Proteomes" id="UP001268610">
    <property type="component" value="Unassembled WGS sequence"/>
</dbReference>
<dbReference type="InterPro" id="IPR000581">
    <property type="entry name" value="ILV_EDD_N"/>
</dbReference>
<evidence type="ECO:0000313" key="4">
    <source>
        <dbReference type="EMBL" id="MDR9778826.1"/>
    </source>
</evidence>
<proteinExistence type="inferred from homology"/>
<comment type="similarity">
    <text evidence="1">Belongs to the IlvD/Edd family.</text>
</comment>
<evidence type="ECO:0000256" key="1">
    <source>
        <dbReference type="ARBA" id="ARBA00006486"/>
    </source>
</evidence>